<dbReference type="GO" id="GO:0016787">
    <property type="term" value="F:hydrolase activity"/>
    <property type="evidence" value="ECO:0007669"/>
    <property type="project" value="UniProtKB-KW"/>
</dbReference>
<sequence length="289" mass="32292">MAKRSIKRKLLLRKLLNKRRLVILNEDTFEETFSLKLNLMNVFVVVTLSAIFLIGITSYIIAFTPLREYIPGYASTELKKNALDLAIKSDSLEKSFKLNNIYIASIKKVLAGDLEYAKLNKDSLKATEKQVVDEKTLLASSAEKELREKVIAEDKFNVFETAKPKVNFVLFPPAQGVIIEKYHAKNNHLAVKIALANNTPIKSVAAGTIIFADWTPSNGYVVIARHQEGILSVYKNAGSVTKKQGDTVKSGEVIALTGNTSNQETSINLHFELWKDGFPIDPTQFINFN</sequence>
<feature type="transmembrane region" description="Helical" evidence="2">
    <location>
        <begin position="39"/>
        <end position="61"/>
    </location>
</feature>
<dbReference type="Gene3D" id="2.70.70.10">
    <property type="entry name" value="Glucose Permease (Domain IIA)"/>
    <property type="match status" value="1"/>
</dbReference>
<keyword evidence="5" id="KW-1185">Reference proteome</keyword>
<evidence type="ECO:0000313" key="5">
    <source>
        <dbReference type="Proteomes" id="UP001589607"/>
    </source>
</evidence>
<proteinExistence type="predicted"/>
<keyword evidence="2" id="KW-0812">Transmembrane</keyword>
<keyword evidence="2" id="KW-0472">Membrane</keyword>
<dbReference type="EMBL" id="JBHMEY010000066">
    <property type="protein sequence ID" value="MFB9097769.1"/>
    <property type="molecule type" value="Genomic_DNA"/>
</dbReference>
<evidence type="ECO:0000313" key="4">
    <source>
        <dbReference type="EMBL" id="MFB9097769.1"/>
    </source>
</evidence>
<comment type="caution">
    <text evidence="4">The sequence shown here is derived from an EMBL/GenBank/DDBJ whole genome shotgun (WGS) entry which is preliminary data.</text>
</comment>
<dbReference type="InterPro" id="IPR016047">
    <property type="entry name" value="M23ase_b-sheet_dom"/>
</dbReference>
<gene>
    <name evidence="4" type="ORF">ACFFVF_14725</name>
</gene>
<dbReference type="PANTHER" id="PTHR21666">
    <property type="entry name" value="PEPTIDASE-RELATED"/>
    <property type="match status" value="1"/>
</dbReference>
<feature type="domain" description="M23ase beta-sheet core" evidence="3">
    <location>
        <begin position="187"/>
        <end position="282"/>
    </location>
</feature>
<dbReference type="CDD" id="cd12797">
    <property type="entry name" value="M23_peptidase"/>
    <property type="match status" value="1"/>
</dbReference>
<organism evidence="4 5">
    <name type="scientific">Flavobacterium jumunjinense</name>
    <dbReference type="NCBI Taxonomy" id="998845"/>
    <lineage>
        <taxon>Bacteria</taxon>
        <taxon>Pseudomonadati</taxon>
        <taxon>Bacteroidota</taxon>
        <taxon>Flavobacteriia</taxon>
        <taxon>Flavobacteriales</taxon>
        <taxon>Flavobacteriaceae</taxon>
        <taxon>Flavobacterium</taxon>
    </lineage>
</organism>
<keyword evidence="2" id="KW-1133">Transmembrane helix</keyword>
<evidence type="ECO:0000259" key="3">
    <source>
        <dbReference type="Pfam" id="PF01551"/>
    </source>
</evidence>
<dbReference type="SUPFAM" id="SSF51261">
    <property type="entry name" value="Duplicated hybrid motif"/>
    <property type="match status" value="1"/>
</dbReference>
<dbReference type="RefSeq" id="WP_236457974.1">
    <property type="nucleotide sequence ID" value="NZ_CBCSGE010000008.1"/>
</dbReference>
<keyword evidence="4" id="KW-0378">Hydrolase</keyword>
<reference evidence="4 5" key="1">
    <citation type="submission" date="2024-09" db="EMBL/GenBank/DDBJ databases">
        <authorList>
            <person name="Sun Q."/>
            <person name="Mori K."/>
        </authorList>
    </citation>
    <scope>NUCLEOTIDE SEQUENCE [LARGE SCALE GENOMIC DNA]</scope>
    <source>
        <strain evidence="4 5">CECT 7955</strain>
    </source>
</reference>
<dbReference type="InterPro" id="IPR050570">
    <property type="entry name" value="Cell_wall_metabolism_enzyme"/>
</dbReference>
<dbReference type="Pfam" id="PF01551">
    <property type="entry name" value="Peptidase_M23"/>
    <property type="match status" value="1"/>
</dbReference>
<keyword evidence="1" id="KW-0732">Signal</keyword>
<name>A0ABV5GR66_9FLAO</name>
<accession>A0ABV5GR66</accession>
<dbReference type="Proteomes" id="UP001589607">
    <property type="component" value="Unassembled WGS sequence"/>
</dbReference>
<evidence type="ECO:0000256" key="1">
    <source>
        <dbReference type="ARBA" id="ARBA00022729"/>
    </source>
</evidence>
<dbReference type="InterPro" id="IPR011055">
    <property type="entry name" value="Dup_hybrid_motif"/>
</dbReference>
<protein>
    <submittedName>
        <fullName evidence="4">Murein hydrolase activator EnvC family protein</fullName>
    </submittedName>
</protein>
<dbReference type="PANTHER" id="PTHR21666:SF289">
    <property type="entry name" value="L-ALA--D-GLU ENDOPEPTIDASE"/>
    <property type="match status" value="1"/>
</dbReference>
<evidence type="ECO:0000256" key="2">
    <source>
        <dbReference type="SAM" id="Phobius"/>
    </source>
</evidence>